<evidence type="ECO:0000259" key="1">
    <source>
        <dbReference type="PROSITE" id="PS50878"/>
    </source>
</evidence>
<dbReference type="InterPro" id="IPR000477">
    <property type="entry name" value="RT_dom"/>
</dbReference>
<dbReference type="PANTHER" id="PTHR47027">
    <property type="entry name" value="REVERSE TRANSCRIPTASE DOMAIN-CONTAINING PROTEIN"/>
    <property type="match status" value="1"/>
</dbReference>
<dbReference type="EMBL" id="JARKHS020026857">
    <property type="protein sequence ID" value="KAK8765934.1"/>
    <property type="molecule type" value="Genomic_DNA"/>
</dbReference>
<protein>
    <recommendedName>
        <fullName evidence="1">Reverse transcriptase domain-containing protein</fullName>
    </recommendedName>
</protein>
<name>A0AAQ4DTZ4_AMBAM</name>
<organism evidence="2 3">
    <name type="scientific">Amblyomma americanum</name>
    <name type="common">Lone star tick</name>
    <dbReference type="NCBI Taxonomy" id="6943"/>
    <lineage>
        <taxon>Eukaryota</taxon>
        <taxon>Metazoa</taxon>
        <taxon>Ecdysozoa</taxon>
        <taxon>Arthropoda</taxon>
        <taxon>Chelicerata</taxon>
        <taxon>Arachnida</taxon>
        <taxon>Acari</taxon>
        <taxon>Parasitiformes</taxon>
        <taxon>Ixodida</taxon>
        <taxon>Ixodoidea</taxon>
        <taxon>Ixodidae</taxon>
        <taxon>Amblyomminae</taxon>
        <taxon>Amblyomma</taxon>
    </lineage>
</organism>
<proteinExistence type="predicted"/>
<reference evidence="2 3" key="1">
    <citation type="journal article" date="2023" name="Arcadia Sci">
        <title>De novo assembly of a long-read Amblyomma americanum tick genome.</title>
        <authorList>
            <person name="Chou S."/>
            <person name="Poskanzer K.E."/>
            <person name="Rollins M."/>
            <person name="Thuy-Boun P.S."/>
        </authorList>
    </citation>
    <scope>NUCLEOTIDE SEQUENCE [LARGE SCALE GENOMIC DNA]</scope>
    <source>
        <strain evidence="2">F_SG_1</strain>
        <tissue evidence="2">Salivary glands</tissue>
    </source>
</reference>
<keyword evidence="3" id="KW-1185">Reference proteome</keyword>
<dbReference type="PROSITE" id="PS50878">
    <property type="entry name" value="RT_POL"/>
    <property type="match status" value="1"/>
</dbReference>
<feature type="domain" description="Reverse transcriptase" evidence="1">
    <location>
        <begin position="1"/>
        <end position="89"/>
    </location>
</feature>
<dbReference type="Proteomes" id="UP001321473">
    <property type="component" value="Unassembled WGS sequence"/>
</dbReference>
<evidence type="ECO:0000313" key="2">
    <source>
        <dbReference type="EMBL" id="KAK8765934.1"/>
    </source>
</evidence>
<evidence type="ECO:0000313" key="3">
    <source>
        <dbReference type="Proteomes" id="UP001321473"/>
    </source>
</evidence>
<dbReference type="AlphaFoldDB" id="A0AAQ4DTZ4"/>
<sequence length="480" mass="53452">MLFTACLQEVFRGLNWEQLGIRINGEYLNNLRFADDIALLSHSGGELQIMINELDRQSRSMGLKINMQKTKEVRAALSPEKFELLAAIFVRDWDVPSNLVVGRLAAIAPHLDYLVLETHYESRNSNSCRSGYSSVFYSSGLKPSPSVPISQALSWMSSLLVEHRQYVTTCFSVSMGAVVFRDAEHVLSTCSGSGTVSYMQVCKGAEWRPTPVANLDALSVVRLGRGRVETHEDDPLLSSKVSHALANYPRACVAAYDVDLDDYEGQCSAEPFARLRALRQAEENKRPLVCVLSDRIDIDRNVSKLFCTHIVLSLRRYGRPDAMQDITKAPRRDHHKRSLTHRSVSQNTAVKWLKDVTEKGLSLACLSVDLRVLRFTTYGKATPFGSCRREEALDFPNACEGGTWTQVHNTSRDSPMWQDGSVLQTYETTRTLAERVRPLLPLPNAGIAAFNLDYEDYTGVCAGGTPQARLMALRAALGNA</sequence>
<gene>
    <name evidence="2" type="ORF">V5799_007282</name>
</gene>
<comment type="caution">
    <text evidence="2">The sequence shown here is derived from an EMBL/GenBank/DDBJ whole genome shotgun (WGS) entry which is preliminary data.</text>
</comment>
<dbReference type="PANTHER" id="PTHR47027:SF20">
    <property type="entry name" value="REVERSE TRANSCRIPTASE-LIKE PROTEIN WITH RNA-DIRECTED DNA POLYMERASE DOMAIN"/>
    <property type="match status" value="1"/>
</dbReference>
<accession>A0AAQ4DTZ4</accession>